<keyword evidence="6" id="KW-0411">Iron-sulfur</keyword>
<feature type="transmembrane region" description="Helical" evidence="8">
    <location>
        <begin position="39"/>
        <end position="61"/>
    </location>
</feature>
<feature type="domain" description="4Fe-4S ferredoxin-type" evidence="9">
    <location>
        <begin position="583"/>
        <end position="613"/>
    </location>
</feature>
<keyword evidence="8" id="KW-0812">Transmembrane</keyword>
<evidence type="ECO:0000256" key="2">
    <source>
        <dbReference type="ARBA" id="ARBA00022485"/>
    </source>
</evidence>
<dbReference type="InterPro" id="IPR017896">
    <property type="entry name" value="4Fe4S_Fe-S-bd"/>
</dbReference>
<feature type="domain" description="4Fe-4S ferredoxin-type" evidence="9">
    <location>
        <begin position="494"/>
        <end position="517"/>
    </location>
</feature>
<dbReference type="InterPro" id="IPR051684">
    <property type="entry name" value="Electron_Trans/Redox"/>
</dbReference>
<proteinExistence type="predicted"/>
<feature type="transmembrane region" description="Helical" evidence="8">
    <location>
        <begin position="136"/>
        <end position="157"/>
    </location>
</feature>
<feature type="transmembrane region" description="Helical" evidence="8">
    <location>
        <begin position="414"/>
        <end position="438"/>
    </location>
</feature>
<dbReference type="PROSITE" id="PS00198">
    <property type="entry name" value="4FE4S_FER_1"/>
    <property type="match status" value="3"/>
</dbReference>
<name>A0ABP8N9L7_9BACT</name>
<evidence type="ECO:0000313" key="11">
    <source>
        <dbReference type="Proteomes" id="UP001500840"/>
    </source>
</evidence>
<dbReference type="CDD" id="cd16373">
    <property type="entry name" value="DMSOR_beta_like"/>
    <property type="match status" value="1"/>
</dbReference>
<keyword evidence="4" id="KW-0249">Electron transport</keyword>
<gene>
    <name evidence="10" type="ORF">GCM10023156_48970</name>
</gene>
<evidence type="ECO:0000256" key="5">
    <source>
        <dbReference type="ARBA" id="ARBA00023004"/>
    </source>
</evidence>
<evidence type="ECO:0000256" key="4">
    <source>
        <dbReference type="ARBA" id="ARBA00022982"/>
    </source>
</evidence>
<dbReference type="RefSeq" id="WP_345326347.1">
    <property type="nucleotide sequence ID" value="NZ_BAABGA010000066.1"/>
</dbReference>
<dbReference type="PROSITE" id="PS51379">
    <property type="entry name" value="4FE4S_FER_2"/>
    <property type="match status" value="5"/>
</dbReference>
<keyword evidence="11" id="KW-1185">Reference proteome</keyword>
<dbReference type="PANTHER" id="PTHR30176">
    <property type="entry name" value="FERREDOXIN-TYPE PROTEIN NAPH"/>
    <property type="match status" value="1"/>
</dbReference>
<dbReference type="Pfam" id="PF00037">
    <property type="entry name" value="Fer4"/>
    <property type="match status" value="1"/>
</dbReference>
<evidence type="ECO:0000256" key="3">
    <source>
        <dbReference type="ARBA" id="ARBA00022723"/>
    </source>
</evidence>
<feature type="transmembrane region" description="Helical" evidence="8">
    <location>
        <begin position="367"/>
        <end position="393"/>
    </location>
</feature>
<feature type="domain" description="4Fe-4S ferredoxin-type" evidence="9">
    <location>
        <begin position="462"/>
        <end position="491"/>
    </location>
</feature>
<evidence type="ECO:0000256" key="7">
    <source>
        <dbReference type="SAM" id="MobiDB-lite"/>
    </source>
</evidence>
<evidence type="ECO:0000256" key="1">
    <source>
        <dbReference type="ARBA" id="ARBA00022448"/>
    </source>
</evidence>
<evidence type="ECO:0000256" key="8">
    <source>
        <dbReference type="SAM" id="Phobius"/>
    </source>
</evidence>
<reference evidence="11" key="1">
    <citation type="journal article" date="2019" name="Int. J. Syst. Evol. Microbiol.">
        <title>The Global Catalogue of Microorganisms (GCM) 10K type strain sequencing project: providing services to taxonomists for standard genome sequencing and annotation.</title>
        <authorList>
            <consortium name="The Broad Institute Genomics Platform"/>
            <consortium name="The Broad Institute Genome Sequencing Center for Infectious Disease"/>
            <person name="Wu L."/>
            <person name="Ma J."/>
        </authorList>
    </citation>
    <scope>NUCLEOTIDE SEQUENCE [LARGE SCALE GENOMIC DNA]</scope>
    <source>
        <strain evidence="11">JCM 17759</strain>
    </source>
</reference>
<evidence type="ECO:0000313" key="10">
    <source>
        <dbReference type="EMBL" id="GAA4463648.1"/>
    </source>
</evidence>
<dbReference type="Pfam" id="PF12801">
    <property type="entry name" value="Fer4_5"/>
    <property type="match status" value="2"/>
</dbReference>
<feature type="region of interest" description="Disordered" evidence="7">
    <location>
        <begin position="789"/>
        <end position="827"/>
    </location>
</feature>
<evidence type="ECO:0000259" key="9">
    <source>
        <dbReference type="PROSITE" id="PS51379"/>
    </source>
</evidence>
<dbReference type="InterPro" id="IPR017900">
    <property type="entry name" value="4Fe4S_Fe_S_CS"/>
</dbReference>
<organism evidence="10 11">
    <name type="scientific">Novipirellula rosea</name>
    <dbReference type="NCBI Taxonomy" id="1031540"/>
    <lineage>
        <taxon>Bacteria</taxon>
        <taxon>Pseudomonadati</taxon>
        <taxon>Planctomycetota</taxon>
        <taxon>Planctomycetia</taxon>
        <taxon>Pirellulales</taxon>
        <taxon>Pirellulaceae</taxon>
        <taxon>Novipirellula</taxon>
    </lineage>
</organism>
<feature type="domain" description="4Fe-4S ferredoxin-type" evidence="9">
    <location>
        <begin position="623"/>
        <end position="653"/>
    </location>
</feature>
<keyword evidence="2" id="KW-0004">4Fe-4S</keyword>
<feature type="transmembrane region" description="Helical" evidence="8">
    <location>
        <begin position="308"/>
        <end position="325"/>
    </location>
</feature>
<feature type="domain" description="4Fe-4S ferredoxin-type" evidence="9">
    <location>
        <begin position="717"/>
        <end position="744"/>
    </location>
</feature>
<accession>A0ABP8N9L7</accession>
<dbReference type="PANTHER" id="PTHR30176:SF3">
    <property type="entry name" value="FERREDOXIN-TYPE PROTEIN NAPH"/>
    <property type="match status" value="1"/>
</dbReference>
<dbReference type="EMBL" id="BAABGA010000066">
    <property type="protein sequence ID" value="GAA4463648.1"/>
    <property type="molecule type" value="Genomic_DNA"/>
</dbReference>
<keyword evidence="5" id="KW-0408">Iron</keyword>
<keyword evidence="1" id="KW-0813">Transport</keyword>
<dbReference type="SUPFAM" id="SSF54862">
    <property type="entry name" value="4Fe-4S ferredoxins"/>
    <property type="match status" value="2"/>
</dbReference>
<evidence type="ECO:0000256" key="6">
    <source>
        <dbReference type="ARBA" id="ARBA00023014"/>
    </source>
</evidence>
<dbReference type="Proteomes" id="UP001500840">
    <property type="component" value="Unassembled WGS sequence"/>
</dbReference>
<dbReference type="Gene3D" id="3.30.70.20">
    <property type="match status" value="3"/>
</dbReference>
<keyword evidence="8" id="KW-1133">Transmembrane helix</keyword>
<dbReference type="Pfam" id="PF13187">
    <property type="entry name" value="Fer4_9"/>
    <property type="match status" value="1"/>
</dbReference>
<keyword evidence="3" id="KW-0479">Metal-binding</keyword>
<protein>
    <recommendedName>
        <fullName evidence="9">4Fe-4S ferredoxin-type domain-containing protein</fullName>
    </recommendedName>
</protein>
<sequence length="827" mass="89609">MKPLRNYLLAAALATLAMVLITTAMTEHAFYRDLFHDRFALAITVAAVLLTAASLVLLTTLDRGRSTAMIRLDWFLPALRRIAPGNSPSHTFPGRLLRRWIPARFQSDRLKKKRGWIRKSLRKLGVSWLATPVRRVVQSVCLVTFVLLFFYVCWPYSARPLPPGSVSHGWSLRSVDQQSGEFVLTQGSSHSASPSDWEINSGTTLFVVDDRIATQATATESVTAIGQFVVTEREGKQIRLTPSEAATPAMLDAFLSGSGSFQLAQHDLQAWPSHYADNLSAKEFIPAESFLLIDPLVSLSTAVASRSWIASLVSAAAILIVCILIPRGFCGYLCPLGTTIDLFDWAITRRTTRFNVADDGWWVHIKYYLLAGTLIAAVFGVLVSGVVSAIPVITRAMLFIGDPLHSGVTRGWHLVPRIGVGQFVSIGLFIAVLSLGFLRPRFWCKYVCPSGAVFSLGNLFRVTERKVESSCIHCNKCVEICPFDAIKPDFTTRTSDCTMCQSCGGVCPTHAIKFVERWNVVELKVDNDPPTNETPLGRRGFLSLAAGSTAAAVGGIGLASVTKAWGANLDDPDSPRLVRPPGSVPEQSFLEMCIRCGECFKACPNNVLQPEGFQQGLEGLWTPMVVADWAGCESSCNACGQVCPTGAIRPLVIEEKKAARMGLAIVNESTCLPFAGTAACDLCVQECDAAGYHAIEFTQVGTELDEAGQPVEGTGYLAPVVLDDKCVGCGLCQTRCYAINVKAEGLLSRSAIIIEAGEGKEDRLHEGSYIALREQAKRRTPNAMEIDVVSTVPPTPSPNANSIDESTEDPFGMESADTDADPFGLSD</sequence>
<keyword evidence="8" id="KW-0472">Membrane</keyword>
<comment type="caution">
    <text evidence="10">The sequence shown here is derived from an EMBL/GenBank/DDBJ whole genome shotgun (WGS) entry which is preliminary data.</text>
</comment>